<feature type="transmembrane region" description="Helical" evidence="5">
    <location>
        <begin position="167"/>
        <end position="184"/>
    </location>
</feature>
<feature type="transmembrane region" description="Helical" evidence="5">
    <location>
        <begin position="347"/>
        <end position="366"/>
    </location>
</feature>
<keyword evidence="8" id="KW-1185">Reference proteome</keyword>
<feature type="transmembrane region" description="Helical" evidence="5">
    <location>
        <begin position="258"/>
        <end position="277"/>
    </location>
</feature>
<organism evidence="7 8">
    <name type="scientific">Planomonospora alba</name>
    <dbReference type="NCBI Taxonomy" id="161354"/>
    <lineage>
        <taxon>Bacteria</taxon>
        <taxon>Bacillati</taxon>
        <taxon>Actinomycetota</taxon>
        <taxon>Actinomycetes</taxon>
        <taxon>Streptosporangiales</taxon>
        <taxon>Streptosporangiaceae</taxon>
        <taxon>Planomonospora</taxon>
    </lineage>
</organism>
<dbReference type="PANTHER" id="PTHR23514">
    <property type="entry name" value="BYPASS OF STOP CODON PROTEIN 6"/>
    <property type="match status" value="1"/>
</dbReference>
<dbReference type="InterPro" id="IPR011701">
    <property type="entry name" value="MFS"/>
</dbReference>
<keyword evidence="4 5" id="KW-0472">Membrane</keyword>
<dbReference type="InterPro" id="IPR036259">
    <property type="entry name" value="MFS_trans_sf"/>
</dbReference>
<protein>
    <submittedName>
        <fullName evidence="7">MFS transporter</fullName>
    </submittedName>
</protein>
<dbReference type="Proteomes" id="UP001500320">
    <property type="component" value="Unassembled WGS sequence"/>
</dbReference>
<name>A0ABP6N3E2_9ACTN</name>
<evidence type="ECO:0000256" key="2">
    <source>
        <dbReference type="ARBA" id="ARBA00022692"/>
    </source>
</evidence>
<sequence>MTLTHDDRTALRHGRTAVYLLFLLSGTAIGTWTARIPAIKAGLGLSDGLLSVALLGIAAGAITGMQVVGRLVDRFGSTKVMLPMAFAQSAVLVPPALAPDLVSLTLALFAFGAVHGTLDVAMNANAVEVERATGRSIMSSFHAAFSIGGFLGAAAGGILAGAGLSPAATFLAVAAAIAAMALHASRRALTTVPAAPDPAAAGGAAPAGSTGKENTGSTAGAGRGVLLLGALAFCCMVGEGAAADWSSVYLHDLSGSDTLAAAAYAGFSVMMTAGRLAGDRLTARFGPAALVRGCGLLAAAGLGTALLVGLPLAGVIGFACFGAGLSCIVPQVFSAAGRRDPARAGRALARVAALGYAGFLTGPALIGGAAEAVGLPRALVIPVLLAGFVALAASALQDRSFTK</sequence>
<dbReference type="EMBL" id="BAAAUT010000017">
    <property type="protein sequence ID" value="GAA3133903.1"/>
    <property type="molecule type" value="Genomic_DNA"/>
</dbReference>
<feature type="transmembrane region" description="Helical" evidence="5">
    <location>
        <begin position="378"/>
        <end position="396"/>
    </location>
</feature>
<feature type="domain" description="Major facilitator superfamily (MFS) profile" evidence="6">
    <location>
        <begin position="14"/>
        <end position="401"/>
    </location>
</feature>
<dbReference type="CDD" id="cd17393">
    <property type="entry name" value="MFS_MosC_like"/>
    <property type="match status" value="1"/>
</dbReference>
<evidence type="ECO:0000256" key="4">
    <source>
        <dbReference type="ARBA" id="ARBA00023136"/>
    </source>
</evidence>
<feature type="transmembrane region" description="Helical" evidence="5">
    <location>
        <begin position="143"/>
        <end position="161"/>
    </location>
</feature>
<evidence type="ECO:0000256" key="1">
    <source>
        <dbReference type="ARBA" id="ARBA00004651"/>
    </source>
</evidence>
<feature type="transmembrane region" description="Helical" evidence="5">
    <location>
        <begin position="48"/>
        <end position="68"/>
    </location>
</feature>
<feature type="transmembrane region" description="Helical" evidence="5">
    <location>
        <begin position="315"/>
        <end position="335"/>
    </location>
</feature>
<gene>
    <name evidence="7" type="ORF">GCM10010466_25660</name>
</gene>
<dbReference type="InterPro" id="IPR020846">
    <property type="entry name" value="MFS_dom"/>
</dbReference>
<dbReference type="PANTHER" id="PTHR23514:SF13">
    <property type="entry name" value="INNER MEMBRANE PROTEIN YBJJ"/>
    <property type="match status" value="1"/>
</dbReference>
<evidence type="ECO:0000256" key="5">
    <source>
        <dbReference type="SAM" id="Phobius"/>
    </source>
</evidence>
<dbReference type="Gene3D" id="1.20.1250.20">
    <property type="entry name" value="MFS general substrate transporter like domains"/>
    <property type="match status" value="2"/>
</dbReference>
<evidence type="ECO:0000313" key="8">
    <source>
        <dbReference type="Proteomes" id="UP001500320"/>
    </source>
</evidence>
<reference evidence="8" key="1">
    <citation type="journal article" date="2019" name="Int. J. Syst. Evol. Microbiol.">
        <title>The Global Catalogue of Microorganisms (GCM) 10K type strain sequencing project: providing services to taxonomists for standard genome sequencing and annotation.</title>
        <authorList>
            <consortium name="The Broad Institute Genomics Platform"/>
            <consortium name="The Broad Institute Genome Sequencing Center for Infectious Disease"/>
            <person name="Wu L."/>
            <person name="Ma J."/>
        </authorList>
    </citation>
    <scope>NUCLEOTIDE SEQUENCE [LARGE SCALE GENOMIC DNA]</scope>
    <source>
        <strain evidence="8">JCM 9373</strain>
    </source>
</reference>
<comment type="subcellular location">
    <subcellularLocation>
        <location evidence="1">Cell membrane</location>
        <topology evidence="1">Multi-pass membrane protein</topology>
    </subcellularLocation>
</comment>
<dbReference type="InterPro" id="IPR051788">
    <property type="entry name" value="MFS_Transporter"/>
</dbReference>
<evidence type="ECO:0000256" key="3">
    <source>
        <dbReference type="ARBA" id="ARBA00022989"/>
    </source>
</evidence>
<dbReference type="SUPFAM" id="SSF103473">
    <property type="entry name" value="MFS general substrate transporter"/>
    <property type="match status" value="1"/>
</dbReference>
<comment type="caution">
    <text evidence="7">The sequence shown here is derived from an EMBL/GenBank/DDBJ whole genome shotgun (WGS) entry which is preliminary data.</text>
</comment>
<dbReference type="Pfam" id="PF07690">
    <property type="entry name" value="MFS_1"/>
    <property type="match status" value="1"/>
</dbReference>
<keyword evidence="2 5" id="KW-0812">Transmembrane</keyword>
<accession>A0ABP6N3E2</accession>
<evidence type="ECO:0000313" key="7">
    <source>
        <dbReference type="EMBL" id="GAA3133903.1"/>
    </source>
</evidence>
<feature type="transmembrane region" description="Helical" evidence="5">
    <location>
        <begin position="289"/>
        <end position="309"/>
    </location>
</feature>
<feature type="transmembrane region" description="Helical" evidence="5">
    <location>
        <begin position="225"/>
        <end position="246"/>
    </location>
</feature>
<proteinExistence type="predicted"/>
<evidence type="ECO:0000259" key="6">
    <source>
        <dbReference type="PROSITE" id="PS50850"/>
    </source>
</evidence>
<keyword evidence="3 5" id="KW-1133">Transmembrane helix</keyword>
<dbReference type="PROSITE" id="PS50850">
    <property type="entry name" value="MFS"/>
    <property type="match status" value="1"/>
</dbReference>
<feature type="transmembrane region" description="Helical" evidence="5">
    <location>
        <begin position="17"/>
        <end position="36"/>
    </location>
</feature>